<reference evidence="8 9" key="1">
    <citation type="journal article" date="2022" name="ISME Commun">
        <title>Vulcanimicrobium alpinus gen. nov. sp. nov., the first cultivated representative of the candidate phylum 'Eremiobacterota', is a metabolically versatile aerobic anoxygenic phototroph.</title>
        <authorList>
            <person name="Yabe S."/>
            <person name="Muto K."/>
            <person name="Abe K."/>
            <person name="Yokota A."/>
            <person name="Staudigel H."/>
            <person name="Tebo B.M."/>
        </authorList>
    </citation>
    <scope>NUCLEOTIDE SEQUENCE [LARGE SCALE GENOMIC DNA]</scope>
    <source>
        <strain evidence="8 9">WC8-2</strain>
    </source>
</reference>
<dbReference type="PANTHER" id="PTHR42852">
    <property type="entry name" value="THIOL:DISULFIDE INTERCHANGE PROTEIN DSBE"/>
    <property type="match status" value="1"/>
</dbReference>
<keyword evidence="2" id="KW-0201">Cytochrome c-type biogenesis</keyword>
<dbReference type="Proteomes" id="UP001317532">
    <property type="component" value="Chromosome"/>
</dbReference>
<dbReference type="InterPro" id="IPR017937">
    <property type="entry name" value="Thioredoxin_CS"/>
</dbReference>
<dbReference type="InterPro" id="IPR011990">
    <property type="entry name" value="TPR-like_helical_dom_sf"/>
</dbReference>
<dbReference type="SUPFAM" id="SSF48452">
    <property type="entry name" value="TPR-like"/>
    <property type="match status" value="1"/>
</dbReference>
<dbReference type="GO" id="GO:0016491">
    <property type="term" value="F:oxidoreductase activity"/>
    <property type="evidence" value="ECO:0007669"/>
    <property type="project" value="InterPro"/>
</dbReference>
<evidence type="ECO:0000259" key="7">
    <source>
        <dbReference type="PROSITE" id="PS51352"/>
    </source>
</evidence>
<dbReference type="Gene3D" id="3.40.30.10">
    <property type="entry name" value="Glutaredoxin"/>
    <property type="match status" value="1"/>
</dbReference>
<evidence type="ECO:0000313" key="8">
    <source>
        <dbReference type="EMBL" id="BDE05637.1"/>
    </source>
</evidence>
<evidence type="ECO:0000256" key="3">
    <source>
        <dbReference type="ARBA" id="ARBA00022968"/>
    </source>
</evidence>
<dbReference type="Pfam" id="PF00578">
    <property type="entry name" value="AhpC-TSA"/>
    <property type="match status" value="1"/>
</dbReference>
<dbReference type="KEGG" id="vab:WPS_09130"/>
<dbReference type="CDD" id="cd02966">
    <property type="entry name" value="TlpA_like_family"/>
    <property type="match status" value="1"/>
</dbReference>
<dbReference type="PROSITE" id="PS00194">
    <property type="entry name" value="THIOREDOXIN_1"/>
    <property type="match status" value="1"/>
</dbReference>
<name>A0AAN2C9I0_UNVUL</name>
<dbReference type="RefSeq" id="WP_317996664.1">
    <property type="nucleotide sequence ID" value="NZ_AP025523.1"/>
</dbReference>
<accession>A0AAN2C9I0</accession>
<keyword evidence="4" id="KW-1015">Disulfide bond</keyword>
<dbReference type="GO" id="GO:0017004">
    <property type="term" value="P:cytochrome complex assembly"/>
    <property type="evidence" value="ECO:0007669"/>
    <property type="project" value="UniProtKB-KW"/>
</dbReference>
<feature type="domain" description="Thioredoxin" evidence="7">
    <location>
        <begin position="29"/>
        <end position="169"/>
    </location>
</feature>
<dbReference type="SUPFAM" id="SSF52833">
    <property type="entry name" value="Thioredoxin-like"/>
    <property type="match status" value="1"/>
</dbReference>
<organism evidence="8 9">
    <name type="scientific">Vulcanimicrobium alpinum</name>
    <dbReference type="NCBI Taxonomy" id="3016050"/>
    <lineage>
        <taxon>Bacteria</taxon>
        <taxon>Bacillati</taxon>
        <taxon>Vulcanimicrobiota</taxon>
        <taxon>Vulcanimicrobiia</taxon>
        <taxon>Vulcanimicrobiales</taxon>
        <taxon>Vulcanimicrobiaceae</taxon>
        <taxon>Vulcanimicrobium</taxon>
    </lineage>
</organism>
<keyword evidence="3" id="KW-0735">Signal-anchor</keyword>
<dbReference type="PROSITE" id="PS51352">
    <property type="entry name" value="THIOREDOXIN_2"/>
    <property type="match status" value="1"/>
</dbReference>
<dbReference type="InterPro" id="IPR050553">
    <property type="entry name" value="Thioredoxin_ResA/DsbE_sf"/>
</dbReference>
<dbReference type="GO" id="GO:0030313">
    <property type="term" value="C:cell envelope"/>
    <property type="evidence" value="ECO:0007669"/>
    <property type="project" value="UniProtKB-SubCell"/>
</dbReference>
<feature type="signal peptide" evidence="6">
    <location>
        <begin position="1"/>
        <end position="23"/>
    </location>
</feature>
<proteinExistence type="predicted"/>
<dbReference type="Gene3D" id="1.25.40.10">
    <property type="entry name" value="Tetratricopeptide repeat domain"/>
    <property type="match status" value="1"/>
</dbReference>
<evidence type="ECO:0000313" key="9">
    <source>
        <dbReference type="Proteomes" id="UP001317532"/>
    </source>
</evidence>
<evidence type="ECO:0000256" key="1">
    <source>
        <dbReference type="ARBA" id="ARBA00004196"/>
    </source>
</evidence>
<evidence type="ECO:0000256" key="4">
    <source>
        <dbReference type="ARBA" id="ARBA00023157"/>
    </source>
</evidence>
<gene>
    <name evidence="8" type="ORF">WPS_09130</name>
</gene>
<protein>
    <recommendedName>
        <fullName evidence="7">Thioredoxin domain-containing protein</fullName>
    </recommendedName>
</protein>
<dbReference type="GO" id="GO:0016209">
    <property type="term" value="F:antioxidant activity"/>
    <property type="evidence" value="ECO:0007669"/>
    <property type="project" value="InterPro"/>
</dbReference>
<keyword evidence="5" id="KW-0676">Redox-active center</keyword>
<keyword evidence="3" id="KW-0812">Transmembrane</keyword>
<evidence type="ECO:0000256" key="6">
    <source>
        <dbReference type="SAM" id="SignalP"/>
    </source>
</evidence>
<dbReference type="InterPro" id="IPR013766">
    <property type="entry name" value="Thioredoxin_domain"/>
</dbReference>
<dbReference type="AlphaFoldDB" id="A0AAN2C9I0"/>
<dbReference type="InterPro" id="IPR036249">
    <property type="entry name" value="Thioredoxin-like_sf"/>
</dbReference>
<dbReference type="InterPro" id="IPR000866">
    <property type="entry name" value="AhpC/TSA"/>
</dbReference>
<dbReference type="EMBL" id="AP025523">
    <property type="protein sequence ID" value="BDE05637.1"/>
    <property type="molecule type" value="Genomic_DNA"/>
</dbReference>
<keyword evidence="9" id="KW-1185">Reference proteome</keyword>
<dbReference type="PANTHER" id="PTHR42852:SF6">
    <property type="entry name" value="THIOL:DISULFIDE INTERCHANGE PROTEIN DSBE"/>
    <property type="match status" value="1"/>
</dbReference>
<comment type="subcellular location">
    <subcellularLocation>
        <location evidence="1">Cell envelope</location>
    </subcellularLocation>
</comment>
<evidence type="ECO:0000256" key="5">
    <source>
        <dbReference type="ARBA" id="ARBA00023284"/>
    </source>
</evidence>
<dbReference type="GO" id="GO:0006950">
    <property type="term" value="P:response to stress"/>
    <property type="evidence" value="ECO:0007669"/>
    <property type="project" value="UniProtKB-ARBA"/>
</dbReference>
<sequence>MNRFVLGAALAVLALTGSLAAQAAPLPGPVVGAPAPEFALTTIDGKRVRLADYRGRTLVVNVWGSWCPPCRLETSDLNAEAAAQAAHGVAFLGVDTTEPVATVRAFVAAKAIVYPQAATDEAGEFVRAYGIRNFPTTLVIDPQGILRARHADNVLPRAQLHAYIVAAQAWKSAPLTSAFQTQLDALLAPASYPFAGDPAAVRSAAARAAAAIAQAENALDDAMDDTSRDHDLIKTHEEEETLRAAAIAALAPVAVSDADRALLARLRGDEASALGDWKAADAAYAQALRLAPGDLDALAADAYAVSQLGDPARAVAIDAQLAAKKPSYYAFAGLGRAQADAGDVAAAEVSFDRAQTLAAMPAQLAWTNLYYGRMEAKAQNPAKARAAFARALAAAQTIPSNDPRAAWYAEQAQEGMIALGILPGAATALSLAPWTGPDLPGSVASTIKYRLAVTGKPGANVALAAGGLPPHWIGSFCSDRVCAPFRTSVIVPAGGVKIVEFQVVPLGPAKVSTISVHVDASEHRKRVASAVAEVRV</sequence>
<evidence type="ECO:0000256" key="2">
    <source>
        <dbReference type="ARBA" id="ARBA00022748"/>
    </source>
</evidence>
<keyword evidence="6" id="KW-0732">Signal</keyword>
<feature type="chain" id="PRO_5043012799" description="Thioredoxin domain-containing protein" evidence="6">
    <location>
        <begin position="24"/>
        <end position="536"/>
    </location>
</feature>